<evidence type="ECO:0000313" key="2">
    <source>
        <dbReference type="EMBL" id="JAT39070.1"/>
    </source>
</evidence>
<gene>
    <name evidence="2" type="ORF">g.53273</name>
</gene>
<reference evidence="2" key="1">
    <citation type="submission" date="2015-11" db="EMBL/GenBank/DDBJ databases">
        <title>De novo transcriptome assembly of four potential Pierce s Disease insect vectors from Arizona vineyards.</title>
        <authorList>
            <person name="Tassone E.E."/>
        </authorList>
    </citation>
    <scope>NUCLEOTIDE SEQUENCE</scope>
</reference>
<feature type="transmembrane region" description="Helical" evidence="1">
    <location>
        <begin position="26"/>
        <end position="45"/>
    </location>
</feature>
<keyword evidence="1" id="KW-0812">Transmembrane</keyword>
<dbReference type="EMBL" id="GEBQ01000907">
    <property type="protein sequence ID" value="JAT39070.1"/>
    <property type="molecule type" value="Transcribed_RNA"/>
</dbReference>
<dbReference type="AlphaFoldDB" id="A0A1B6MT09"/>
<sequence>SGLFTFTKGEKGDADADLILSTIKLVQGYALMVLGIFVLISVYIRKPILIKIAAIVMMLLQVITLLGSCFVFIREGEPYLWSSFSDLVGVLIAYLLGASLWNYAAELV</sequence>
<organism evidence="2">
    <name type="scientific">Graphocephala atropunctata</name>
    <dbReference type="NCBI Taxonomy" id="36148"/>
    <lineage>
        <taxon>Eukaryota</taxon>
        <taxon>Metazoa</taxon>
        <taxon>Ecdysozoa</taxon>
        <taxon>Arthropoda</taxon>
        <taxon>Hexapoda</taxon>
        <taxon>Insecta</taxon>
        <taxon>Pterygota</taxon>
        <taxon>Neoptera</taxon>
        <taxon>Paraneoptera</taxon>
        <taxon>Hemiptera</taxon>
        <taxon>Auchenorrhyncha</taxon>
        <taxon>Membracoidea</taxon>
        <taxon>Cicadellidae</taxon>
        <taxon>Cicadellinae</taxon>
        <taxon>Cicadellini</taxon>
        <taxon>Graphocephala</taxon>
    </lineage>
</organism>
<accession>A0A1B6MT09</accession>
<feature type="non-terminal residue" evidence="2">
    <location>
        <position position="108"/>
    </location>
</feature>
<keyword evidence="1" id="KW-0472">Membrane</keyword>
<keyword evidence="1" id="KW-1133">Transmembrane helix</keyword>
<protein>
    <submittedName>
        <fullName evidence="2">Uncharacterized protein</fullName>
    </submittedName>
</protein>
<evidence type="ECO:0000256" key="1">
    <source>
        <dbReference type="SAM" id="Phobius"/>
    </source>
</evidence>
<feature type="transmembrane region" description="Helical" evidence="1">
    <location>
        <begin position="52"/>
        <end position="73"/>
    </location>
</feature>
<proteinExistence type="predicted"/>
<name>A0A1B6MT09_9HEMI</name>
<feature type="transmembrane region" description="Helical" evidence="1">
    <location>
        <begin position="79"/>
        <end position="104"/>
    </location>
</feature>
<feature type="non-terminal residue" evidence="2">
    <location>
        <position position="1"/>
    </location>
</feature>